<evidence type="ECO:0000256" key="2">
    <source>
        <dbReference type="SAM" id="Phobius"/>
    </source>
</evidence>
<dbReference type="RefSeq" id="WP_116280910.1">
    <property type="nucleotide sequence ID" value="NZ_AP022547.1"/>
</dbReference>
<dbReference type="AlphaFoldDB" id="A0A2J4ZTX6"/>
<reference evidence="3 4" key="1">
    <citation type="submission" date="2017-11" db="EMBL/GenBank/DDBJ databases">
        <authorList>
            <person name="Han C.G."/>
        </authorList>
    </citation>
    <scope>NUCLEOTIDE SEQUENCE [LARGE SCALE GENOMIC DNA]</scope>
    <source>
        <strain evidence="3 4">A2</strain>
    </source>
</reference>
<evidence type="ECO:0000313" key="3">
    <source>
        <dbReference type="EMBL" id="PLM66496.1"/>
    </source>
</evidence>
<protein>
    <submittedName>
        <fullName evidence="3">Uncharacterized protein</fullName>
    </submittedName>
</protein>
<proteinExistence type="predicted"/>
<dbReference type="EMBL" id="PIET01000159">
    <property type="protein sequence ID" value="PLM66496.1"/>
    <property type="molecule type" value="Genomic_DNA"/>
</dbReference>
<name>A0A2J4ZTX6_9ENTR</name>
<dbReference type="GeneID" id="66561515"/>
<evidence type="ECO:0000256" key="1">
    <source>
        <dbReference type="SAM" id="Coils"/>
    </source>
</evidence>
<comment type="caution">
    <text evidence="3">The sequence shown here is derived from an EMBL/GenBank/DDBJ whole genome shotgun (WGS) entry which is preliminary data.</text>
</comment>
<evidence type="ECO:0000313" key="4">
    <source>
        <dbReference type="Proteomes" id="UP000234661"/>
    </source>
</evidence>
<feature type="transmembrane region" description="Helical" evidence="2">
    <location>
        <begin position="569"/>
        <end position="592"/>
    </location>
</feature>
<keyword evidence="1" id="KW-0175">Coiled coil</keyword>
<dbReference type="Proteomes" id="UP000234661">
    <property type="component" value="Unassembled WGS sequence"/>
</dbReference>
<gene>
    <name evidence="3" type="ORF">CWM85_08395</name>
</gene>
<feature type="coiled-coil region" evidence="1">
    <location>
        <begin position="536"/>
        <end position="563"/>
    </location>
</feature>
<feature type="transmembrane region" description="Helical" evidence="2">
    <location>
        <begin position="612"/>
        <end position="638"/>
    </location>
</feature>
<keyword evidence="2" id="KW-0812">Transmembrane</keyword>
<keyword evidence="2" id="KW-1133">Transmembrane helix</keyword>
<organism evidence="3 4">
    <name type="scientific">Klebsiella michiganensis</name>
    <dbReference type="NCBI Taxonomy" id="1134687"/>
    <lineage>
        <taxon>Bacteria</taxon>
        <taxon>Pseudomonadati</taxon>
        <taxon>Pseudomonadota</taxon>
        <taxon>Gammaproteobacteria</taxon>
        <taxon>Enterobacterales</taxon>
        <taxon>Enterobacteriaceae</taxon>
        <taxon>Klebsiella/Raoultella group</taxon>
        <taxon>Klebsiella</taxon>
    </lineage>
</organism>
<sequence>MTEFEINSPLLHLALLETLKRDDIKDEIDLFLPFIAVTASEIGKSVINESDIQDKLQQSFGFKPPLAAVKVLMTRAKKRGLLIRENYAFIPVHDKITEWKNGFEHKKEDVETSLASLKQEFIRFTETNFSKKLSGSEAEKLITEFIEVNVSSVISHRAYQRMELADRIKNTNHVIASFISHIHRNQPGVLEHFSRCVKGMLLANYLFYADKATDKKSYKGITVYLDSPIVIGMLGYSGRQAKEAYTDFLNLLKSLGIEIVIFDRTLSEIEGLLYAWKNDISRKRYERFNTKTLEWLRAQGYDAERIDTDLKLLESNISKLGIDIKLGFSPKAMYQCDEAKLQSAIGRAFRRDKNLEHDTVCISRVHNMREGKIINNLSQSFSVFVTPNTGLVKEANDFFRHETNRQAIPVVVSEQWMTAMFWLKKPDIYARLPQEQLLSTAYSLLYTDDRFWEAFIGRLEKLEKRGDITQDEFLQIRWDSDLLRLVHDVSVDVGEDFSEEDVFDVVNTIKRKHEEKHQSDMAELEDRSRSEIETVRQEASTQLQAISQEKQVAEVRIESLERKIRKVSAFLAGSIAWFFSGLLVFALCLAAVKGIPDEMQPALFKSELFKGNLVGLTIVITLIFGLISSVTGIDLAVCHKYIKARMEKWFLSLFN</sequence>
<keyword evidence="2" id="KW-0472">Membrane</keyword>
<reference evidence="3 4" key="2">
    <citation type="submission" date="2018-01" db="EMBL/GenBank/DDBJ databases">
        <title>Genomic study of Klebsiella pneumoniae.</title>
        <authorList>
            <person name="Yang Y."/>
            <person name="Bicalho R."/>
        </authorList>
    </citation>
    <scope>NUCLEOTIDE SEQUENCE [LARGE SCALE GENOMIC DNA]</scope>
    <source>
        <strain evidence="3 4">A2</strain>
    </source>
</reference>
<accession>A0A2J4ZTX6</accession>